<name>A0A6J6HJK1_9ZZZZ</name>
<proteinExistence type="predicted"/>
<evidence type="ECO:0000313" key="1">
    <source>
        <dbReference type="EMBL" id="CAB4614011.1"/>
    </source>
</evidence>
<reference evidence="1" key="1">
    <citation type="submission" date="2020-05" db="EMBL/GenBank/DDBJ databases">
        <authorList>
            <person name="Chiriac C."/>
            <person name="Salcher M."/>
            <person name="Ghai R."/>
            <person name="Kavagutti S V."/>
        </authorList>
    </citation>
    <scope>NUCLEOTIDE SEQUENCE</scope>
</reference>
<organism evidence="1">
    <name type="scientific">freshwater metagenome</name>
    <dbReference type="NCBI Taxonomy" id="449393"/>
    <lineage>
        <taxon>unclassified sequences</taxon>
        <taxon>metagenomes</taxon>
        <taxon>ecological metagenomes</taxon>
    </lineage>
</organism>
<protein>
    <submittedName>
        <fullName evidence="1">Unannotated protein</fullName>
    </submittedName>
</protein>
<dbReference type="AlphaFoldDB" id="A0A6J6HJK1"/>
<gene>
    <name evidence="1" type="ORF">UFOPK1842_00937</name>
</gene>
<sequence>MAPGSAATTRSPTAKLVAPQITNLVAPSPQSRPTYRIGFLLPDNSSIVSTLATTKGPVKSLP</sequence>
<dbReference type="EMBL" id="CAEZUQ010000130">
    <property type="protein sequence ID" value="CAB4614011.1"/>
    <property type="molecule type" value="Genomic_DNA"/>
</dbReference>
<accession>A0A6J6HJK1</accession>